<dbReference type="SUPFAM" id="SSF57756">
    <property type="entry name" value="Retrovirus zinc finger-like domains"/>
    <property type="match status" value="1"/>
</dbReference>
<proteinExistence type="predicted"/>
<dbReference type="PROSITE" id="PS50158">
    <property type="entry name" value="ZF_CCHC"/>
    <property type="match status" value="1"/>
</dbReference>
<feature type="compositionally biased region" description="Gly residues" evidence="2">
    <location>
        <begin position="90"/>
        <end position="100"/>
    </location>
</feature>
<feature type="region of interest" description="Disordered" evidence="2">
    <location>
        <begin position="66"/>
        <end position="113"/>
    </location>
</feature>
<keyword evidence="1" id="KW-0863">Zinc-finger</keyword>
<keyword evidence="1" id="KW-0479">Metal-binding</keyword>
<dbReference type="Gene3D" id="4.10.60.10">
    <property type="entry name" value="Zinc finger, CCHC-type"/>
    <property type="match status" value="1"/>
</dbReference>
<organism evidence="4 5">
    <name type="scientific">Plakobranchus ocellatus</name>
    <dbReference type="NCBI Taxonomy" id="259542"/>
    <lineage>
        <taxon>Eukaryota</taxon>
        <taxon>Metazoa</taxon>
        <taxon>Spiralia</taxon>
        <taxon>Lophotrochozoa</taxon>
        <taxon>Mollusca</taxon>
        <taxon>Gastropoda</taxon>
        <taxon>Heterobranchia</taxon>
        <taxon>Euthyneura</taxon>
        <taxon>Panpulmonata</taxon>
        <taxon>Sacoglossa</taxon>
        <taxon>Placobranchoidea</taxon>
        <taxon>Plakobranchidae</taxon>
        <taxon>Plakobranchus</taxon>
    </lineage>
</organism>
<keyword evidence="1" id="KW-0862">Zinc</keyword>
<protein>
    <recommendedName>
        <fullName evidence="3">CCHC-type domain-containing protein</fullName>
    </recommendedName>
</protein>
<keyword evidence="5" id="KW-1185">Reference proteome</keyword>
<dbReference type="GO" id="GO:0008270">
    <property type="term" value="F:zinc ion binding"/>
    <property type="evidence" value="ECO:0007669"/>
    <property type="project" value="UniProtKB-KW"/>
</dbReference>
<evidence type="ECO:0000259" key="3">
    <source>
        <dbReference type="PROSITE" id="PS50158"/>
    </source>
</evidence>
<comment type="caution">
    <text evidence="4">The sequence shown here is derived from an EMBL/GenBank/DDBJ whole genome shotgun (WGS) entry which is preliminary data.</text>
</comment>
<accession>A0AAV3Y1Z7</accession>
<dbReference type="AlphaFoldDB" id="A0AAV3Y1Z7"/>
<dbReference type="GO" id="GO:0003676">
    <property type="term" value="F:nucleic acid binding"/>
    <property type="evidence" value="ECO:0007669"/>
    <property type="project" value="InterPro"/>
</dbReference>
<evidence type="ECO:0000256" key="1">
    <source>
        <dbReference type="PROSITE-ProRule" id="PRU00047"/>
    </source>
</evidence>
<dbReference type="InterPro" id="IPR001878">
    <property type="entry name" value="Znf_CCHC"/>
</dbReference>
<dbReference type="EMBL" id="BLXT01000383">
    <property type="protein sequence ID" value="GFN76405.1"/>
    <property type="molecule type" value="Genomic_DNA"/>
</dbReference>
<reference evidence="4 5" key="1">
    <citation type="journal article" date="2021" name="Elife">
        <title>Chloroplast acquisition without the gene transfer in kleptoplastic sea slugs, Plakobranchus ocellatus.</title>
        <authorList>
            <person name="Maeda T."/>
            <person name="Takahashi S."/>
            <person name="Yoshida T."/>
            <person name="Shimamura S."/>
            <person name="Takaki Y."/>
            <person name="Nagai Y."/>
            <person name="Toyoda A."/>
            <person name="Suzuki Y."/>
            <person name="Arimoto A."/>
            <person name="Ishii H."/>
            <person name="Satoh N."/>
            <person name="Nishiyama T."/>
            <person name="Hasebe M."/>
            <person name="Maruyama T."/>
            <person name="Minagawa J."/>
            <person name="Obokata J."/>
            <person name="Shigenobu S."/>
        </authorList>
    </citation>
    <scope>NUCLEOTIDE SEQUENCE [LARGE SCALE GENOMIC DNA]</scope>
</reference>
<gene>
    <name evidence="4" type="ORF">PoB_000291100</name>
</gene>
<evidence type="ECO:0000313" key="4">
    <source>
        <dbReference type="EMBL" id="GFN76405.1"/>
    </source>
</evidence>
<sequence>MGAGHRHVAVQSDAAIMEEMKQVREQAKKLTALVNLRQSSPRQANRTPIICFCCGRQGHIARYCSSRQQQQQGTSRETSNRCSRESSCSGGQGFIVGKGCGRVSSGAVPTCWE</sequence>
<dbReference type="Proteomes" id="UP000735302">
    <property type="component" value="Unassembled WGS sequence"/>
</dbReference>
<feature type="domain" description="CCHC-type" evidence="3">
    <location>
        <begin position="51"/>
        <end position="64"/>
    </location>
</feature>
<dbReference type="InterPro" id="IPR036875">
    <property type="entry name" value="Znf_CCHC_sf"/>
</dbReference>
<name>A0AAV3Y1Z7_9GAST</name>
<evidence type="ECO:0000256" key="2">
    <source>
        <dbReference type="SAM" id="MobiDB-lite"/>
    </source>
</evidence>
<evidence type="ECO:0000313" key="5">
    <source>
        <dbReference type="Proteomes" id="UP000735302"/>
    </source>
</evidence>